<sequence length="451" mass="49767">MRRSGAKLVSCTENIDDTPSGRLLYGLLAEIAEFYSRNLAQEVMKGLLRKAEEGGTPFRAPLGYLNVRVKINGVEVARVIPDPDRAELVRWCFEQYATGEWNAADLVLEAQAKGLTSKPGHSTPAGEVGLTTMYSMLKNAYYMGIISYQGIHYEGKHEPLVEQEVWLTVQDQLAARTQTGDRDRKHSHYLRSTIYCSDCHGRLVFSQSAGNGGLYSYYHCAKKRTRANNCRRPGMRVERIEQGIADFYRRFELKAEHVQLIQTGVRNEFATQQAEAQAGAARAERRQAQLNDERQKLLQAHYAGHVPGDLLGAEMSRLTRALTEAEVELKAARATTTEVEATLSAALVAAGHCHRAYLTADENVRRQTNQGFFAKLFIGHDGSVEQVELNEPFATLMSPTLVQAMAPHQTATIPPQVAGDETDGLAACTPPPPRPTASSAHSANIVTRITS</sequence>
<accession>A0ABZ1IAC5</accession>
<dbReference type="InterPro" id="IPR006119">
    <property type="entry name" value="Resolv_N"/>
</dbReference>
<dbReference type="RefSeq" id="WP_326569459.1">
    <property type="nucleotide sequence ID" value="NZ_CP142149.1"/>
</dbReference>
<evidence type="ECO:0000313" key="6">
    <source>
        <dbReference type="Proteomes" id="UP001330812"/>
    </source>
</evidence>
<evidence type="ECO:0000259" key="4">
    <source>
        <dbReference type="PROSITE" id="PS51737"/>
    </source>
</evidence>
<organism evidence="5 6">
    <name type="scientific">Amycolatopsis rhabdoformis</name>
    <dbReference type="NCBI Taxonomy" id="1448059"/>
    <lineage>
        <taxon>Bacteria</taxon>
        <taxon>Bacillati</taxon>
        <taxon>Actinomycetota</taxon>
        <taxon>Actinomycetes</taxon>
        <taxon>Pseudonocardiales</taxon>
        <taxon>Pseudonocardiaceae</taxon>
        <taxon>Amycolatopsis</taxon>
    </lineage>
</organism>
<dbReference type="Pfam" id="PF07508">
    <property type="entry name" value="Recombinase"/>
    <property type="match status" value="1"/>
</dbReference>
<dbReference type="InterPro" id="IPR036162">
    <property type="entry name" value="Resolvase-like_N_sf"/>
</dbReference>
<name>A0ABZ1IAC5_9PSEU</name>
<dbReference type="Pfam" id="PF00239">
    <property type="entry name" value="Resolvase"/>
    <property type="match status" value="1"/>
</dbReference>
<dbReference type="Proteomes" id="UP001330812">
    <property type="component" value="Chromosome"/>
</dbReference>
<evidence type="ECO:0000313" key="5">
    <source>
        <dbReference type="EMBL" id="WSE30514.1"/>
    </source>
</evidence>
<keyword evidence="1" id="KW-0238">DNA-binding</keyword>
<evidence type="ECO:0000256" key="2">
    <source>
        <dbReference type="ARBA" id="ARBA00023172"/>
    </source>
</evidence>
<dbReference type="PANTHER" id="PTHR30461">
    <property type="entry name" value="DNA-INVERTASE FROM LAMBDOID PROPHAGE"/>
    <property type="match status" value="1"/>
</dbReference>
<dbReference type="PROSITE" id="PS51737">
    <property type="entry name" value="RECOMBINASE_DNA_BIND"/>
    <property type="match status" value="1"/>
</dbReference>
<proteinExistence type="predicted"/>
<dbReference type="InterPro" id="IPR011109">
    <property type="entry name" value="DNA_bind_recombinase_dom"/>
</dbReference>
<dbReference type="InterPro" id="IPR025827">
    <property type="entry name" value="Zn_ribbon_recom_dom"/>
</dbReference>
<protein>
    <submittedName>
        <fullName evidence="5">Recombinase family protein</fullName>
    </submittedName>
</protein>
<dbReference type="SUPFAM" id="SSF53041">
    <property type="entry name" value="Resolvase-like"/>
    <property type="match status" value="1"/>
</dbReference>
<feature type="coiled-coil region" evidence="3">
    <location>
        <begin position="271"/>
        <end position="335"/>
    </location>
</feature>
<dbReference type="InterPro" id="IPR038109">
    <property type="entry name" value="DNA_bind_recomb_sf"/>
</dbReference>
<keyword evidence="3" id="KW-0175">Coiled coil</keyword>
<evidence type="ECO:0000256" key="1">
    <source>
        <dbReference type="ARBA" id="ARBA00023125"/>
    </source>
</evidence>
<gene>
    <name evidence="5" type="ORF">VSH64_48325</name>
</gene>
<keyword evidence="2" id="KW-0233">DNA recombination</keyword>
<dbReference type="Pfam" id="PF13408">
    <property type="entry name" value="Zn_ribbon_recom"/>
    <property type="match status" value="1"/>
</dbReference>
<evidence type="ECO:0000256" key="3">
    <source>
        <dbReference type="SAM" id="Coils"/>
    </source>
</evidence>
<dbReference type="EMBL" id="CP142149">
    <property type="protein sequence ID" value="WSE30514.1"/>
    <property type="molecule type" value="Genomic_DNA"/>
</dbReference>
<dbReference type="PANTHER" id="PTHR30461:SF2">
    <property type="entry name" value="SERINE RECOMBINASE PINE-RELATED"/>
    <property type="match status" value="1"/>
</dbReference>
<reference evidence="5 6" key="1">
    <citation type="journal article" date="2015" name="Int. J. Syst. Evol. Microbiol.">
        <title>Amycolatopsis rhabdoformis sp. nov., an actinomycete isolated from a tropical forest soil.</title>
        <authorList>
            <person name="Souza W.R."/>
            <person name="Silva R.E."/>
            <person name="Goodfellow M."/>
            <person name="Busarakam K."/>
            <person name="Figueiro F.S."/>
            <person name="Ferreira D."/>
            <person name="Rodrigues-Filho E."/>
            <person name="Moraes L.A.B."/>
            <person name="Zucchi T.D."/>
        </authorList>
    </citation>
    <scope>NUCLEOTIDE SEQUENCE [LARGE SCALE GENOMIC DNA]</scope>
    <source>
        <strain evidence="5 6">NCIMB 14900</strain>
    </source>
</reference>
<dbReference type="InterPro" id="IPR050639">
    <property type="entry name" value="SSR_resolvase"/>
</dbReference>
<keyword evidence="6" id="KW-1185">Reference proteome</keyword>
<dbReference type="Gene3D" id="3.90.1750.20">
    <property type="entry name" value="Putative Large Serine Recombinase, Chain B, Domain 2"/>
    <property type="match status" value="1"/>
</dbReference>
<feature type="domain" description="Recombinase" evidence="4">
    <location>
        <begin position="61"/>
        <end position="179"/>
    </location>
</feature>